<dbReference type="InterPro" id="IPR013011">
    <property type="entry name" value="PTS_EIIB_2"/>
</dbReference>
<dbReference type="PANTHER" id="PTHR30185">
    <property type="entry name" value="CRYPTIC BETA-GLUCOSIDE BGL OPERON ANTITERMINATOR"/>
    <property type="match status" value="1"/>
</dbReference>
<dbReference type="InterPro" id="IPR050661">
    <property type="entry name" value="BglG_antiterminators"/>
</dbReference>
<dbReference type="InterPro" id="IPR011608">
    <property type="entry name" value="PRD"/>
</dbReference>
<dbReference type="InterPro" id="IPR013196">
    <property type="entry name" value="HTH_11"/>
</dbReference>
<feature type="domain" description="PTS EIIB type-2" evidence="5">
    <location>
        <begin position="402"/>
        <end position="495"/>
    </location>
</feature>
<organism evidence="7 8">
    <name type="scientific">Lactiplantibacillus daowaiensis</name>
    <dbReference type="NCBI Taxonomy" id="2559918"/>
    <lineage>
        <taxon>Bacteria</taxon>
        <taxon>Bacillati</taxon>
        <taxon>Bacillota</taxon>
        <taxon>Bacilli</taxon>
        <taxon>Lactobacillales</taxon>
        <taxon>Lactobacillaceae</taxon>
        <taxon>Lactiplantibacillus</taxon>
    </lineage>
</organism>
<dbReference type="CDD" id="cd05568">
    <property type="entry name" value="PTS_IIB_bgl_like"/>
    <property type="match status" value="1"/>
</dbReference>
<keyword evidence="1" id="KW-0808">Transferase</keyword>
<evidence type="ECO:0000313" key="7">
    <source>
        <dbReference type="EMBL" id="MFC6181347.1"/>
    </source>
</evidence>
<comment type="caution">
    <text evidence="7">The sequence shown here is derived from an EMBL/GenBank/DDBJ whole genome shotgun (WGS) entry which is preliminary data.</text>
</comment>
<dbReference type="InterPro" id="IPR036390">
    <property type="entry name" value="WH_DNA-bd_sf"/>
</dbReference>
<keyword evidence="2" id="KW-0677">Repeat</keyword>
<proteinExistence type="predicted"/>
<protein>
    <submittedName>
        <fullName evidence="7">BglG family transcription antiterminator</fullName>
    </submittedName>
</protein>
<dbReference type="Gene3D" id="1.10.1790.10">
    <property type="entry name" value="PRD domain"/>
    <property type="match status" value="2"/>
</dbReference>
<evidence type="ECO:0000256" key="2">
    <source>
        <dbReference type="ARBA" id="ARBA00022737"/>
    </source>
</evidence>
<keyword evidence="4" id="KW-0804">Transcription</keyword>
<dbReference type="InterPro" id="IPR036634">
    <property type="entry name" value="PRD_sf"/>
</dbReference>
<keyword evidence="8" id="KW-1185">Reference proteome</keyword>
<keyword evidence="3" id="KW-0805">Transcription regulation</keyword>
<evidence type="ECO:0000256" key="3">
    <source>
        <dbReference type="ARBA" id="ARBA00023015"/>
    </source>
</evidence>
<dbReference type="RefSeq" id="WP_137628926.1">
    <property type="nucleotide sequence ID" value="NZ_BJDJ01000014.1"/>
</dbReference>
<evidence type="ECO:0000256" key="1">
    <source>
        <dbReference type="ARBA" id="ARBA00022679"/>
    </source>
</evidence>
<dbReference type="SUPFAM" id="SSF63520">
    <property type="entry name" value="PTS-regulatory domain, PRD"/>
    <property type="match status" value="2"/>
</dbReference>
<reference evidence="8" key="1">
    <citation type="journal article" date="2019" name="Int. J. Syst. Evol. Microbiol.">
        <title>The Global Catalogue of Microorganisms (GCM) 10K type strain sequencing project: providing services to taxonomists for standard genome sequencing and annotation.</title>
        <authorList>
            <consortium name="The Broad Institute Genomics Platform"/>
            <consortium name="The Broad Institute Genome Sequencing Center for Infectious Disease"/>
            <person name="Wu L."/>
            <person name="Ma J."/>
        </authorList>
    </citation>
    <scope>NUCLEOTIDE SEQUENCE [LARGE SCALE GENOMIC DNA]</scope>
    <source>
        <strain evidence="8">CCM 8933</strain>
    </source>
</reference>
<evidence type="ECO:0000259" key="6">
    <source>
        <dbReference type="PROSITE" id="PS51372"/>
    </source>
</evidence>
<dbReference type="PROSITE" id="PS51372">
    <property type="entry name" value="PRD_2"/>
    <property type="match status" value="2"/>
</dbReference>
<dbReference type="InterPro" id="IPR036095">
    <property type="entry name" value="PTS_EIIB-like_sf"/>
</dbReference>
<evidence type="ECO:0000259" key="5">
    <source>
        <dbReference type="PROSITE" id="PS51099"/>
    </source>
</evidence>
<dbReference type="Pfam" id="PF00874">
    <property type="entry name" value="PRD"/>
    <property type="match status" value="2"/>
</dbReference>
<evidence type="ECO:0000256" key="4">
    <source>
        <dbReference type="ARBA" id="ARBA00023163"/>
    </source>
</evidence>
<name>A0ABW1S0V3_9LACO</name>
<dbReference type="Gene3D" id="1.10.10.10">
    <property type="entry name" value="Winged helix-like DNA-binding domain superfamily/Winged helix DNA-binding domain"/>
    <property type="match status" value="1"/>
</dbReference>
<evidence type="ECO:0000313" key="8">
    <source>
        <dbReference type="Proteomes" id="UP001596282"/>
    </source>
</evidence>
<dbReference type="Gene3D" id="3.40.50.2300">
    <property type="match status" value="1"/>
</dbReference>
<dbReference type="Pfam" id="PF08279">
    <property type="entry name" value="HTH_11"/>
    <property type="match status" value="1"/>
</dbReference>
<dbReference type="Proteomes" id="UP001596282">
    <property type="component" value="Unassembled WGS sequence"/>
</dbReference>
<feature type="domain" description="PRD" evidence="6">
    <location>
        <begin position="294"/>
        <end position="401"/>
    </location>
</feature>
<sequence>MSFEEKAQVLLEILSQQDRYLTSNDIAKRLGISTRTVMRYIERINEGSDVGKLISSEKGKGYKLEYKKYLKSQKHEKHTSDFSPVERRNEVLLRLLFSAPKKLLVSYLFEKYFVSDTAINADLLVIKDQLKGLDVELVRKNHRVGVAGHELAIRRAILQNISKVNDIETEKISSEFPALNTFDMRFIIDQFRSIENQLDSIIPYPYNVNIFSHLYILVNRYRKGIVPDQKVPAEIKLAEQKAIEENPDFYQIANRVINNLSGYLGQALPREEKYYLLQYLSSSRLFSEGNGEPVYSEKVAIITLAIIKRIGQVTGINFNVEQLKPELMNHIKPLLNRIRNHIEITNKLLADIQTEYPDTFTSVKLAVNQVFEAQFQRNLSDDEIGFITLYFAKFIEQNPTETSVLIMCASGIGTSELLKVKVHKFFPELRIEDVVSLRQYQNRRAQYDRHIDFIITTIAADNISTKPVLLVNAMFNKNDQTSVKRMLKELRINGN</sequence>
<dbReference type="PROSITE" id="PS51099">
    <property type="entry name" value="PTS_EIIB_TYPE_2"/>
    <property type="match status" value="1"/>
</dbReference>
<dbReference type="EMBL" id="JBHSSC010000037">
    <property type="protein sequence ID" value="MFC6181347.1"/>
    <property type="molecule type" value="Genomic_DNA"/>
</dbReference>
<dbReference type="InterPro" id="IPR036388">
    <property type="entry name" value="WH-like_DNA-bd_sf"/>
</dbReference>
<feature type="domain" description="PRD" evidence="6">
    <location>
        <begin position="178"/>
        <end position="290"/>
    </location>
</feature>
<gene>
    <name evidence="7" type="ORF">ACFP5Y_08950</name>
</gene>
<dbReference type="PANTHER" id="PTHR30185:SF18">
    <property type="entry name" value="TRANSCRIPTIONAL REGULATOR MTLR"/>
    <property type="match status" value="1"/>
</dbReference>
<accession>A0ABW1S0V3</accession>
<dbReference type="SUPFAM" id="SSF46785">
    <property type="entry name" value="Winged helix' DNA-binding domain"/>
    <property type="match status" value="1"/>
</dbReference>
<dbReference type="SUPFAM" id="SSF52794">
    <property type="entry name" value="PTS system IIB component-like"/>
    <property type="match status" value="1"/>
</dbReference>